<gene>
    <name evidence="1" type="ORF">UR63_C0043G0009</name>
</gene>
<name>A0A0G0B8U2_9BACT</name>
<evidence type="ECO:0000313" key="2">
    <source>
        <dbReference type="Proteomes" id="UP000034127"/>
    </source>
</evidence>
<reference evidence="1 2" key="1">
    <citation type="journal article" date="2015" name="Nature">
        <title>rRNA introns, odd ribosomes, and small enigmatic genomes across a large radiation of phyla.</title>
        <authorList>
            <person name="Brown C.T."/>
            <person name="Hug L.A."/>
            <person name="Thomas B.C."/>
            <person name="Sharon I."/>
            <person name="Castelle C.J."/>
            <person name="Singh A."/>
            <person name="Wilkins M.J."/>
            <person name="Williams K.H."/>
            <person name="Banfield J.F."/>
        </authorList>
    </citation>
    <scope>NUCLEOTIDE SEQUENCE [LARGE SCALE GENOMIC DNA]</scope>
</reference>
<dbReference type="AlphaFoldDB" id="A0A0G0B8U2"/>
<dbReference type="EMBL" id="LBPX01000043">
    <property type="protein sequence ID" value="KKP65814.1"/>
    <property type="molecule type" value="Genomic_DNA"/>
</dbReference>
<sequence length="40" mass="4680">MLIINQDVILLKFTLLNLKYLMLKISNAKKTAKKKTLFDL</sequence>
<evidence type="ECO:0000313" key="1">
    <source>
        <dbReference type="EMBL" id="KKP65814.1"/>
    </source>
</evidence>
<dbReference type="Proteomes" id="UP000034127">
    <property type="component" value="Unassembled WGS sequence"/>
</dbReference>
<proteinExistence type="predicted"/>
<comment type="caution">
    <text evidence="1">The sequence shown here is derived from an EMBL/GenBank/DDBJ whole genome shotgun (WGS) entry which is preliminary data.</text>
</comment>
<protein>
    <submittedName>
        <fullName evidence="1">Uncharacterized protein</fullName>
    </submittedName>
</protein>
<organism evidence="1 2">
    <name type="scientific">Candidatus Roizmanbacteria bacterium GW2011_GWC2_35_12</name>
    <dbReference type="NCBI Taxonomy" id="1618485"/>
    <lineage>
        <taxon>Bacteria</taxon>
        <taxon>Candidatus Roizmaniibacteriota</taxon>
    </lineage>
</organism>
<accession>A0A0G0B8U2</accession>